<evidence type="ECO:0000313" key="1">
    <source>
        <dbReference type="EMBL" id="PVX31548.1"/>
    </source>
</evidence>
<evidence type="ECO:0000313" key="2">
    <source>
        <dbReference type="Proteomes" id="UP000245890"/>
    </source>
</evidence>
<dbReference type="EMBL" id="QENQ01000001">
    <property type="protein sequence ID" value="PVX31548.1"/>
    <property type="molecule type" value="Genomic_DNA"/>
</dbReference>
<gene>
    <name evidence="1" type="ORF">DD559_14745</name>
</gene>
<keyword evidence="2" id="KW-1185">Reference proteome</keyword>
<dbReference type="AlphaFoldDB" id="A0A2U0SJM2"/>
<sequence>MIDEAGLRSMLAARLALSGADVVSMESVDPVRVGRLTAQSPTLVADAAAAARHPGGIAALAADRAWCRLVLIGAEPEGTSAPHVHHVRTEDPVASITALLDLSETQRSA</sequence>
<comment type="caution">
    <text evidence="1">The sequence shown here is derived from an EMBL/GenBank/DDBJ whole genome shotgun (WGS) entry which is preliminary data.</text>
</comment>
<organism evidence="1 2">
    <name type="scientific">Sphingomonas pokkalii</name>
    <dbReference type="NCBI Taxonomy" id="2175090"/>
    <lineage>
        <taxon>Bacteria</taxon>
        <taxon>Pseudomonadati</taxon>
        <taxon>Pseudomonadota</taxon>
        <taxon>Alphaproteobacteria</taxon>
        <taxon>Sphingomonadales</taxon>
        <taxon>Sphingomonadaceae</taxon>
        <taxon>Sphingomonas</taxon>
    </lineage>
</organism>
<proteinExistence type="predicted"/>
<dbReference type="Proteomes" id="UP000245890">
    <property type="component" value="Unassembled WGS sequence"/>
</dbReference>
<accession>A0A2U0SJM2</accession>
<protein>
    <submittedName>
        <fullName evidence="1">Uncharacterized protein</fullName>
    </submittedName>
</protein>
<name>A0A2U0SJM2_9SPHN</name>
<reference evidence="1 2" key="1">
    <citation type="submission" date="2018-05" db="EMBL/GenBank/DDBJ databases">
        <title>Description of Sphingomonas pokkalii sp nov, isolated from the rhizosphere of saline tolerant pokkali rice and its draft genome analysis.</title>
        <authorList>
            <person name="Menon R."/>
            <person name="Kumari S."/>
            <person name="Rameshkumar N."/>
        </authorList>
    </citation>
    <scope>NUCLEOTIDE SEQUENCE [LARGE SCALE GENOMIC DNA]</scope>
    <source>
        <strain evidence="1 2">L3B27</strain>
    </source>
</reference>
<dbReference type="OrthoDB" id="7573572at2"/>